<keyword evidence="1" id="KW-0472">Membrane</keyword>
<dbReference type="InterPro" id="IPR025886">
    <property type="entry name" value="PP2-like"/>
</dbReference>
<gene>
    <name evidence="2" type="ORF">LSALG_LOCUS9171</name>
</gene>
<dbReference type="Proteomes" id="UP001177003">
    <property type="component" value="Chromosome 1"/>
</dbReference>
<dbReference type="InterPro" id="IPR036047">
    <property type="entry name" value="F-box-like_dom_sf"/>
</dbReference>
<reference evidence="2" key="1">
    <citation type="submission" date="2023-04" db="EMBL/GenBank/DDBJ databases">
        <authorList>
            <person name="Vijverberg K."/>
            <person name="Xiong W."/>
            <person name="Schranz E."/>
        </authorList>
    </citation>
    <scope>NUCLEOTIDE SEQUENCE</scope>
</reference>
<evidence type="ECO:0008006" key="4">
    <source>
        <dbReference type="Google" id="ProtNLM"/>
    </source>
</evidence>
<dbReference type="EMBL" id="OX465077">
    <property type="protein sequence ID" value="CAI9268763.1"/>
    <property type="molecule type" value="Genomic_DNA"/>
</dbReference>
<dbReference type="SUPFAM" id="SSF81383">
    <property type="entry name" value="F-box domain"/>
    <property type="match status" value="1"/>
</dbReference>
<dbReference type="AlphaFoldDB" id="A0AA35VH35"/>
<keyword evidence="1" id="KW-1133">Transmembrane helix</keyword>
<feature type="transmembrane region" description="Helical" evidence="1">
    <location>
        <begin position="352"/>
        <end position="371"/>
    </location>
</feature>
<protein>
    <recommendedName>
        <fullName evidence="4">F-box domain-containing protein</fullName>
    </recommendedName>
</protein>
<proteinExistence type="predicted"/>
<dbReference type="PANTHER" id="PTHR32278:SF128">
    <property type="entry name" value="PHLOEM PROTEIN"/>
    <property type="match status" value="1"/>
</dbReference>
<accession>A0AA35VH35</accession>
<keyword evidence="1" id="KW-0812">Transmembrane</keyword>
<dbReference type="Pfam" id="PF14299">
    <property type="entry name" value="PP2"/>
    <property type="match status" value="1"/>
</dbReference>
<keyword evidence="3" id="KW-1185">Reference proteome</keyword>
<name>A0AA35VH35_LACSI</name>
<dbReference type="PANTHER" id="PTHR32278">
    <property type="entry name" value="F-BOX DOMAIN-CONTAINING PROTEIN"/>
    <property type="match status" value="1"/>
</dbReference>
<evidence type="ECO:0000313" key="2">
    <source>
        <dbReference type="EMBL" id="CAI9268763.1"/>
    </source>
</evidence>
<dbReference type="CDD" id="cd22162">
    <property type="entry name" value="F-box_AtSKIP3-like"/>
    <property type="match status" value="1"/>
</dbReference>
<evidence type="ECO:0000256" key="1">
    <source>
        <dbReference type="SAM" id="Phobius"/>
    </source>
</evidence>
<evidence type="ECO:0000313" key="3">
    <source>
        <dbReference type="Proteomes" id="UP001177003"/>
    </source>
</evidence>
<organism evidence="2 3">
    <name type="scientific">Lactuca saligna</name>
    <name type="common">Willowleaf lettuce</name>
    <dbReference type="NCBI Taxonomy" id="75948"/>
    <lineage>
        <taxon>Eukaryota</taxon>
        <taxon>Viridiplantae</taxon>
        <taxon>Streptophyta</taxon>
        <taxon>Embryophyta</taxon>
        <taxon>Tracheophyta</taxon>
        <taxon>Spermatophyta</taxon>
        <taxon>Magnoliopsida</taxon>
        <taxon>eudicotyledons</taxon>
        <taxon>Gunneridae</taxon>
        <taxon>Pentapetalae</taxon>
        <taxon>asterids</taxon>
        <taxon>campanulids</taxon>
        <taxon>Asterales</taxon>
        <taxon>Asteraceae</taxon>
        <taxon>Cichorioideae</taxon>
        <taxon>Cichorieae</taxon>
        <taxon>Lactucinae</taxon>
        <taxon>Lactuca</taxon>
    </lineage>
</organism>
<sequence length="373" mass="42064">MKNEGGGGSGVASAVKPTNFALLSEGCVSYILSQTSPRDVGRASSISRGFKCFANSDAVWERFLPADYLEIIARSVSPVVYSSKKELYFRLCDSPILLDDGNLSFYLNKRNGKKCFMLGAHALSIAWQDTLVFWRWRSLTESRFSKVAELLAVCWLEIKGNFRTKMLTSATSYAAYLVYKIGEISHGLDFTGKTLVRHVGGDDDDDDVAKTTVYLKPPKTGGGLQDGCRDGEVVMMMGGGPQRRVDGWMEIELGRFYNGENEIDDEVKMCFMETRELHWKSGLIVEESIDTILVYYYGSIENTTTVVWLGYPEWTSMKTRDADVACLKTREHRPKGRCSWCGVNRKTEEDGAFYWLLLFCPLFPVVLLLIYRI</sequence>